<dbReference type="PANTHER" id="PTHR32046">
    <property type="entry name" value="G DOMAIN-CONTAINING PROTEIN"/>
    <property type="match status" value="1"/>
</dbReference>
<dbReference type="Gene3D" id="3.40.50.300">
    <property type="entry name" value="P-loop containing nucleotide triphosphate hydrolases"/>
    <property type="match status" value="1"/>
</dbReference>
<dbReference type="InterPro" id="IPR027417">
    <property type="entry name" value="P-loop_NTPase"/>
</dbReference>
<dbReference type="InterPro" id="IPR025662">
    <property type="entry name" value="Sigma_54_int_dom_ATP-bd_1"/>
</dbReference>
<protein>
    <submittedName>
        <fullName evidence="6">Uncharacterized protein LOC105907379</fullName>
    </submittedName>
</protein>
<dbReference type="GO" id="GO:0005525">
    <property type="term" value="F:GTP binding"/>
    <property type="evidence" value="ECO:0007669"/>
    <property type="project" value="InterPro"/>
</dbReference>
<reference evidence="6" key="1">
    <citation type="submission" date="2025-08" db="UniProtKB">
        <authorList>
            <consortium name="RefSeq"/>
        </authorList>
    </citation>
    <scope>IDENTIFICATION</scope>
</reference>
<dbReference type="KEGG" id="char:105907379"/>
<dbReference type="CDD" id="cd00882">
    <property type="entry name" value="Ras_like_GTPase"/>
    <property type="match status" value="1"/>
</dbReference>
<evidence type="ECO:0000259" key="4">
    <source>
        <dbReference type="Pfam" id="PF04548"/>
    </source>
</evidence>
<dbReference type="InterPro" id="IPR006703">
    <property type="entry name" value="G_AIG1"/>
</dbReference>
<evidence type="ECO:0000313" key="5">
    <source>
        <dbReference type="Proteomes" id="UP000515152"/>
    </source>
</evidence>
<dbReference type="SUPFAM" id="SSF52540">
    <property type="entry name" value="P-loop containing nucleoside triphosphate hydrolases"/>
    <property type="match status" value="1"/>
</dbReference>
<dbReference type="RefSeq" id="XP_031427163.1">
    <property type="nucleotide sequence ID" value="XM_031571303.1"/>
</dbReference>
<name>A0A6P8FFE0_CLUHA</name>
<evidence type="ECO:0000256" key="2">
    <source>
        <dbReference type="ARBA" id="ARBA00022741"/>
    </source>
</evidence>
<dbReference type="PANTHER" id="PTHR32046:SF11">
    <property type="entry name" value="IMMUNE-ASSOCIATED NUCLEOTIDE-BINDING PROTEIN 10-LIKE"/>
    <property type="match status" value="1"/>
</dbReference>
<dbReference type="Pfam" id="PF04548">
    <property type="entry name" value="AIG1"/>
    <property type="match status" value="1"/>
</dbReference>
<comment type="similarity">
    <text evidence="1">Belongs to the TRAFAC class TrmE-Era-EngA-EngB-Septin-like GTPase superfamily. AIG1/Toc34/Toc159-like paraseptin GTPase family. IAN subfamily.</text>
</comment>
<dbReference type="PROSITE" id="PS00675">
    <property type="entry name" value="SIGMA54_INTERACT_1"/>
    <property type="match status" value="1"/>
</dbReference>
<keyword evidence="2" id="KW-0547">Nucleotide-binding</keyword>
<dbReference type="OrthoDB" id="8954335at2759"/>
<dbReference type="GeneID" id="105907379"/>
<feature type="coiled-coil region" evidence="3">
    <location>
        <begin position="413"/>
        <end position="447"/>
    </location>
</feature>
<gene>
    <name evidence="6" type="primary">LOC105907379</name>
</gene>
<dbReference type="Proteomes" id="UP000515152">
    <property type="component" value="Chromosome 8"/>
</dbReference>
<sequence>MHTRQVRPKLPKRRPIKPGIPACYLLQTEKSEVDGNSAVRRWTFGERDKSRTTKTILMIGETGTGKTTLINTMVNFMLGVGWEDIVWFQIMEEDKKKSQAESQTSAITVYELFLETSSSCLRIIDTPGYGDTSSKEFDEHIAANLEVLFSSEDGIHEIDVVGLVVKSTQNRLTEFQSYILNAILSVFGKDIKNNIAVFITHSDGLPAANVITSLKEAGVPCAKDTGGEPLHFMFNNRQTDSREENFKSAWDLGQNSMKSFLSFLQDIDVKQLRMTQGVLRERKRLEACVYNLQDAIKMEELKQKEVQQTQSALEENRKKLEKNEDFTYEIEKAYKAKVPIQPSWWKISKEATCCTICEENCHYPGCWLVKDLSWCSVMKDNRCTVCTGKCPVSAHVKENMIYVPKTQKVTGTSETLKRQCQDLEKYKEDLQKQLNESIVKKADLLEQAYQCIVNLEEIALKGGSTIIHLDFLIEKMKETGDNDKVQKLEELNKDIQPSKKKRLARWAVL</sequence>
<evidence type="ECO:0000256" key="3">
    <source>
        <dbReference type="SAM" id="Coils"/>
    </source>
</evidence>
<accession>A0A6P8FFE0</accession>
<organism evidence="5 6">
    <name type="scientific">Clupea harengus</name>
    <name type="common">Atlantic herring</name>
    <dbReference type="NCBI Taxonomy" id="7950"/>
    <lineage>
        <taxon>Eukaryota</taxon>
        <taxon>Metazoa</taxon>
        <taxon>Chordata</taxon>
        <taxon>Craniata</taxon>
        <taxon>Vertebrata</taxon>
        <taxon>Euteleostomi</taxon>
        <taxon>Actinopterygii</taxon>
        <taxon>Neopterygii</taxon>
        <taxon>Teleostei</taxon>
        <taxon>Clupei</taxon>
        <taxon>Clupeiformes</taxon>
        <taxon>Clupeoidei</taxon>
        <taxon>Clupeidae</taxon>
        <taxon>Clupea</taxon>
    </lineage>
</organism>
<proteinExistence type="inferred from homology"/>
<keyword evidence="5" id="KW-1185">Reference proteome</keyword>
<evidence type="ECO:0000313" key="6">
    <source>
        <dbReference type="RefSeq" id="XP_031427163.1"/>
    </source>
</evidence>
<evidence type="ECO:0000256" key="1">
    <source>
        <dbReference type="ARBA" id="ARBA00008535"/>
    </source>
</evidence>
<keyword evidence="3" id="KW-0175">Coiled coil</keyword>
<dbReference type="AlphaFoldDB" id="A0A6P8FFE0"/>
<feature type="domain" description="AIG1-type G" evidence="4">
    <location>
        <begin position="54"/>
        <end position="215"/>
    </location>
</feature>